<keyword evidence="2" id="KW-0560">Oxidoreductase</keyword>
<evidence type="ECO:0000256" key="1">
    <source>
        <dbReference type="ARBA" id="ARBA00006484"/>
    </source>
</evidence>
<dbReference type="InterPro" id="IPR002347">
    <property type="entry name" value="SDR_fam"/>
</dbReference>
<organism evidence="4 5">
    <name type="scientific">Saccharopolyspora rectivirgula</name>
    <dbReference type="NCBI Taxonomy" id="28042"/>
    <lineage>
        <taxon>Bacteria</taxon>
        <taxon>Bacillati</taxon>
        <taxon>Actinomycetota</taxon>
        <taxon>Actinomycetes</taxon>
        <taxon>Pseudonocardiales</taxon>
        <taxon>Pseudonocardiaceae</taxon>
        <taxon>Saccharopolyspora</taxon>
    </lineage>
</organism>
<feature type="domain" description="Ketoreductase" evidence="3">
    <location>
        <begin position="8"/>
        <end position="174"/>
    </location>
</feature>
<dbReference type="Pfam" id="PF13561">
    <property type="entry name" value="adh_short_C2"/>
    <property type="match status" value="1"/>
</dbReference>
<sequence length="248" mass="25578">MDLGLSGRCYLVTGASKGLGFATARVLVEEGAHVVISSSSEENTAAAVAALGEKARGLAADITDPDSPRRLIDFAREEFGRLDGLFVSHGGPPPGTPSDLDDDTLRRGLEIATIAPIRMARQVAAELSDGGSIVVLTSTSGAEPLTGLASSNVARPATQGFVKDLANEVGPRGIRVNALLPGRFDTERSRAIAAADPDGVEQAKQAAALRRFGAPEELGAVAAFLLSPKASYVTGAAWTVDGGRRAEM</sequence>
<evidence type="ECO:0000313" key="4">
    <source>
        <dbReference type="EMBL" id="KEI45348.1"/>
    </source>
</evidence>
<dbReference type="PANTHER" id="PTHR43943">
    <property type="entry name" value="DEHYDROGENASE/REDUCTASE (SDR FAMILY) MEMBER 4"/>
    <property type="match status" value="1"/>
</dbReference>
<dbReference type="PANTHER" id="PTHR43943:SF17">
    <property type="entry name" value="3-PHENYLPROPIONATE-DIHYDRODIOL_CINNAMIC ACID-DIHYDRODIOL DEHYDROGENASE"/>
    <property type="match status" value="1"/>
</dbReference>
<evidence type="ECO:0000256" key="2">
    <source>
        <dbReference type="ARBA" id="ARBA00023002"/>
    </source>
</evidence>
<dbReference type="SUPFAM" id="SSF51735">
    <property type="entry name" value="NAD(P)-binding Rossmann-fold domains"/>
    <property type="match status" value="1"/>
</dbReference>
<dbReference type="Gene3D" id="3.40.50.720">
    <property type="entry name" value="NAD(P)-binding Rossmann-like Domain"/>
    <property type="match status" value="1"/>
</dbReference>
<dbReference type="STRING" id="28042.GU90_04360"/>
<dbReference type="GO" id="GO:0016491">
    <property type="term" value="F:oxidoreductase activity"/>
    <property type="evidence" value="ECO:0007669"/>
    <property type="project" value="UniProtKB-KW"/>
</dbReference>
<dbReference type="OrthoDB" id="9804774at2"/>
<gene>
    <name evidence="4" type="ORF">GU90_04360</name>
</gene>
<accession>A0A073AZZ6</accession>
<comment type="caution">
    <text evidence="4">The sequence shown here is derived from an EMBL/GenBank/DDBJ whole genome shotgun (WGS) entry which is preliminary data.</text>
</comment>
<name>A0A073AZZ6_9PSEU</name>
<dbReference type="eggNOG" id="COG1028">
    <property type="taxonomic scope" value="Bacteria"/>
</dbReference>
<reference evidence="4 5" key="1">
    <citation type="submission" date="2014-06" db="EMBL/GenBank/DDBJ databases">
        <title>Saccharopolyspora rectivirgula DSM-43113 Genome sequencing.</title>
        <authorList>
            <person name="Barrera C."/>
            <person name="Millon L."/>
            <person name="Rognon B."/>
            <person name="Zaugg C."/>
            <person name="Monod M."/>
        </authorList>
    </citation>
    <scope>NUCLEOTIDE SEQUENCE [LARGE SCALE GENOMIC DNA]</scope>
    <source>
        <strain evidence="4 5">DSM 43113</strain>
    </source>
</reference>
<dbReference type="SMART" id="SM00822">
    <property type="entry name" value="PKS_KR"/>
    <property type="match status" value="1"/>
</dbReference>
<protein>
    <submittedName>
        <fullName evidence="4">Short-chain dehydrogenase</fullName>
    </submittedName>
</protein>
<evidence type="ECO:0000259" key="3">
    <source>
        <dbReference type="SMART" id="SM00822"/>
    </source>
</evidence>
<dbReference type="PRINTS" id="PR00081">
    <property type="entry name" value="GDHRDH"/>
</dbReference>
<comment type="similarity">
    <text evidence="1">Belongs to the short-chain dehydrogenases/reductases (SDR) family.</text>
</comment>
<keyword evidence="5" id="KW-1185">Reference proteome</keyword>
<dbReference type="AlphaFoldDB" id="A0A073AZZ6"/>
<dbReference type="EMBL" id="JNVU01000013">
    <property type="protein sequence ID" value="KEI45348.1"/>
    <property type="molecule type" value="Genomic_DNA"/>
</dbReference>
<dbReference type="RefSeq" id="WP_029720616.1">
    <property type="nucleotide sequence ID" value="NZ_JAJUIW010000010.1"/>
</dbReference>
<evidence type="ECO:0000313" key="5">
    <source>
        <dbReference type="Proteomes" id="UP000031419"/>
    </source>
</evidence>
<dbReference type="InterPro" id="IPR057326">
    <property type="entry name" value="KR_dom"/>
</dbReference>
<proteinExistence type="inferred from homology"/>
<dbReference type="FunFam" id="3.40.50.720:FF:000084">
    <property type="entry name" value="Short-chain dehydrogenase reductase"/>
    <property type="match status" value="1"/>
</dbReference>
<dbReference type="InterPro" id="IPR036291">
    <property type="entry name" value="NAD(P)-bd_dom_sf"/>
</dbReference>
<dbReference type="Proteomes" id="UP000031419">
    <property type="component" value="Unassembled WGS sequence"/>
</dbReference>